<reference evidence="3" key="1">
    <citation type="submission" date="2016-05" db="EMBL/GenBank/DDBJ databases">
        <authorList>
            <person name="Baek K."/>
            <person name="Yang S.-J."/>
        </authorList>
    </citation>
    <scope>NUCLEOTIDE SEQUENCE [LARGE SCALE GENOMIC DNA]</scope>
    <source>
        <strain evidence="3">ST58-10</strain>
    </source>
</reference>
<evidence type="ECO:0000313" key="2">
    <source>
        <dbReference type="EMBL" id="ANG62138.1"/>
    </source>
</evidence>
<feature type="chain" id="PRO_5008386493" description="DUF2059 domain-containing protein" evidence="1">
    <location>
        <begin position="31"/>
        <end position="206"/>
    </location>
</feature>
<dbReference type="EMBL" id="CP015839">
    <property type="protein sequence ID" value="ANG62138.1"/>
    <property type="molecule type" value="Genomic_DNA"/>
</dbReference>
<sequence length="206" mass="22835">MLCRYSLKGFTALASLMLGLLLMPGVPAQAQDLSTQQVEAYIALMPEVKTFANQIDPALGQRLRTELQPVAGEDFRPHARGLSILQQQQPGQLQQLDQLARGGRFVDAQSWAWVGDRVLIGYAALKAEAAYPQILELARSMQTMDPALQAMMPPQFQSRVAQIGVMAQEVAKVSEADKQVLRPFLGQLDAHWKNEWQAYQSSTTAR</sequence>
<dbReference type="RefSeq" id="WP_067379585.1">
    <property type="nucleotide sequence ID" value="NZ_CP015839.1"/>
</dbReference>
<dbReference type="Proteomes" id="UP000078070">
    <property type="component" value="Chromosome"/>
</dbReference>
<evidence type="ECO:0008006" key="4">
    <source>
        <dbReference type="Google" id="ProtNLM"/>
    </source>
</evidence>
<evidence type="ECO:0000256" key="1">
    <source>
        <dbReference type="SAM" id="SignalP"/>
    </source>
</evidence>
<name>A0A1A9EWU3_9GAMM</name>
<organism evidence="2 3">
    <name type="scientific">Marinobacterium aestuarii</name>
    <dbReference type="NCBI Taxonomy" id="1821621"/>
    <lineage>
        <taxon>Bacteria</taxon>
        <taxon>Pseudomonadati</taxon>
        <taxon>Pseudomonadota</taxon>
        <taxon>Gammaproteobacteria</taxon>
        <taxon>Oceanospirillales</taxon>
        <taxon>Oceanospirillaceae</taxon>
        <taxon>Marinobacterium</taxon>
    </lineage>
</organism>
<feature type="signal peptide" evidence="1">
    <location>
        <begin position="1"/>
        <end position="30"/>
    </location>
</feature>
<dbReference type="OrthoDB" id="6089342at2"/>
<evidence type="ECO:0000313" key="3">
    <source>
        <dbReference type="Proteomes" id="UP000078070"/>
    </source>
</evidence>
<dbReference type="AlphaFoldDB" id="A0A1A9EWU3"/>
<accession>A0A1A9EWU3</accession>
<reference evidence="2 3" key="2">
    <citation type="journal article" date="2018" name="Int. J. Syst. Evol. Microbiol.">
        <title>Marinobacterium aestuarii sp. nov., a benzene-degrading marine bacterium isolated from estuary sediment.</title>
        <authorList>
            <person name="Bae S.S."/>
            <person name="Jung J."/>
            <person name="Chung D."/>
            <person name="Baek K."/>
        </authorList>
    </citation>
    <scope>NUCLEOTIDE SEQUENCE [LARGE SCALE GENOMIC DNA]</scope>
    <source>
        <strain evidence="2 3">ST58-10</strain>
    </source>
</reference>
<dbReference type="KEGG" id="mars:A8C75_06280"/>
<keyword evidence="1" id="KW-0732">Signal</keyword>
<protein>
    <recommendedName>
        <fullName evidence="4">DUF2059 domain-containing protein</fullName>
    </recommendedName>
</protein>
<gene>
    <name evidence="2" type="ORF">A8C75_06280</name>
</gene>
<keyword evidence="3" id="KW-1185">Reference proteome</keyword>
<proteinExistence type="predicted"/>